<protein>
    <submittedName>
        <fullName evidence="2">Uncharacterized protein</fullName>
    </submittedName>
</protein>
<gene>
    <name evidence="2" type="ORF">HGB41_08085</name>
</gene>
<evidence type="ECO:0000256" key="1">
    <source>
        <dbReference type="SAM" id="MobiDB-lite"/>
    </source>
</evidence>
<dbReference type="AlphaFoldDB" id="A0A7Y2NZD6"/>
<organism evidence="2 3">
    <name type="scientific">Telluria aromaticivorans</name>
    <dbReference type="NCBI Taxonomy" id="2725995"/>
    <lineage>
        <taxon>Bacteria</taxon>
        <taxon>Pseudomonadati</taxon>
        <taxon>Pseudomonadota</taxon>
        <taxon>Betaproteobacteria</taxon>
        <taxon>Burkholderiales</taxon>
        <taxon>Oxalobacteraceae</taxon>
        <taxon>Telluria group</taxon>
        <taxon>Telluria</taxon>
    </lineage>
</organism>
<name>A0A7Y2NZD6_9BURK</name>
<comment type="caution">
    <text evidence="2">The sequence shown here is derived from an EMBL/GenBank/DDBJ whole genome shotgun (WGS) entry which is preliminary data.</text>
</comment>
<keyword evidence="3" id="KW-1185">Reference proteome</keyword>
<evidence type="ECO:0000313" key="2">
    <source>
        <dbReference type="EMBL" id="NNG22959.1"/>
    </source>
</evidence>
<evidence type="ECO:0000313" key="3">
    <source>
        <dbReference type="Proteomes" id="UP000533905"/>
    </source>
</evidence>
<accession>A0A7Y2NZD6</accession>
<dbReference type="RefSeq" id="WP_171082026.1">
    <property type="nucleotide sequence ID" value="NZ_JABAIV010000002.1"/>
</dbReference>
<dbReference type="Proteomes" id="UP000533905">
    <property type="component" value="Unassembled WGS sequence"/>
</dbReference>
<reference evidence="2 3" key="1">
    <citation type="submission" date="2020-04" db="EMBL/GenBank/DDBJ databases">
        <title>Massilia sp. nov., a cold adapted bacteria isolated from Arctic soil.</title>
        <authorList>
            <person name="Son J."/>
            <person name="Ka J.-O."/>
        </authorList>
    </citation>
    <scope>NUCLEOTIDE SEQUENCE [LARGE SCALE GENOMIC DNA]</scope>
    <source>
        <strain evidence="2 3">ML15P13</strain>
    </source>
</reference>
<sequence>MRVPDGDDGGNDDDENEGESMDGNAAIWWHIKAKPGVLLAPETVLDAPVGNTFIIPTVYYQNLSYGPHLLNFLTASVDEILFHILPIREIFFHRQEMLVRRDAC</sequence>
<feature type="region of interest" description="Disordered" evidence="1">
    <location>
        <begin position="1"/>
        <end position="20"/>
    </location>
</feature>
<proteinExistence type="predicted"/>
<dbReference type="EMBL" id="JABAIV010000002">
    <property type="protein sequence ID" value="NNG22959.1"/>
    <property type="molecule type" value="Genomic_DNA"/>
</dbReference>